<proteinExistence type="predicted"/>
<feature type="compositionally biased region" description="Low complexity" evidence="1">
    <location>
        <begin position="180"/>
        <end position="189"/>
    </location>
</feature>
<evidence type="ECO:0000256" key="1">
    <source>
        <dbReference type="SAM" id="MobiDB-lite"/>
    </source>
</evidence>
<evidence type="ECO:0000313" key="3">
    <source>
        <dbReference type="Proteomes" id="UP000251714"/>
    </source>
</evidence>
<name>A0A365NB41_GIBIN</name>
<comment type="caution">
    <text evidence="2">The sequence shown here is derived from an EMBL/GenBank/DDBJ whole genome shotgun (WGS) entry which is preliminary data.</text>
</comment>
<dbReference type="EMBL" id="PKMI01000015">
    <property type="protein sequence ID" value="RBA17906.1"/>
    <property type="molecule type" value="Genomic_DNA"/>
</dbReference>
<feature type="region of interest" description="Disordered" evidence="1">
    <location>
        <begin position="236"/>
        <end position="290"/>
    </location>
</feature>
<dbReference type="Proteomes" id="UP000251714">
    <property type="component" value="Unassembled WGS sequence"/>
</dbReference>
<feature type="region of interest" description="Disordered" evidence="1">
    <location>
        <begin position="138"/>
        <end position="198"/>
    </location>
</feature>
<dbReference type="AlphaFoldDB" id="A0A365NB41"/>
<gene>
    <name evidence="2" type="ORF">FPRO05_10924</name>
</gene>
<accession>A0A365NB41</accession>
<sequence length="408" mass="45098">MNSNTTFTESALLEVNWEQTAWQIGFKLSERGFPARIAFDAFKIGQAVRAAYESSKGHHLQENYIQPPSPDDGVLTPQSMDDAQQDVATIQTDCEIPLPDHHSSLDSEPEQAETLASQTLNKVQADAEHTAASIEIHRWERDDSSNPGGLLFPSLGNPASTTEEIPTLSPERSLTPPSVPSTSTQGTTTDASDAPANEEEGVNGLFMDMQTPGSFGCSATQVAIPLEPPQAPICIDLTGEDEPSDGGIRASKPQGEGRRKRKRGHANVHGEQLPLPQARKRSRRERDLGKNELRLRATEIVWERGNERMHQVAHRDGHKWSSEDFMQGTGRIIEMEVIVNNGAKQTLRLYKTGQADGQGILWEGDDGFGICKLSLTSEDIESMVGKDYRSVIKKCNYIKRDKHMKKYI</sequence>
<protein>
    <submittedName>
        <fullName evidence="2">Uncharacterized protein</fullName>
    </submittedName>
</protein>
<evidence type="ECO:0000313" key="2">
    <source>
        <dbReference type="EMBL" id="RBA17906.1"/>
    </source>
</evidence>
<reference evidence="2 3" key="1">
    <citation type="submission" date="2017-12" db="EMBL/GenBank/DDBJ databases">
        <title>Genome sequence of the mycotoxigenic crop pathogen Fusarium proliferatum, strain ITEM 2341 from Date Palm.</title>
        <authorList>
            <person name="Almiman B.F."/>
            <person name="Shittu T.A."/>
            <person name="Muthumeenakshi S."/>
            <person name="Baroncelli R."/>
            <person name="Sreenivasaprasada S."/>
        </authorList>
    </citation>
    <scope>NUCLEOTIDE SEQUENCE [LARGE SCALE GENOMIC DNA]</scope>
    <source>
        <strain evidence="2 3">ITEM 2341</strain>
    </source>
</reference>
<organism evidence="2 3">
    <name type="scientific">Gibberella intermedia</name>
    <name type="common">Bulb rot disease fungus</name>
    <name type="synonym">Fusarium proliferatum</name>
    <dbReference type="NCBI Taxonomy" id="948311"/>
    <lineage>
        <taxon>Eukaryota</taxon>
        <taxon>Fungi</taxon>
        <taxon>Dikarya</taxon>
        <taxon>Ascomycota</taxon>
        <taxon>Pezizomycotina</taxon>
        <taxon>Sordariomycetes</taxon>
        <taxon>Hypocreomycetidae</taxon>
        <taxon>Hypocreales</taxon>
        <taxon>Nectriaceae</taxon>
        <taxon>Fusarium</taxon>
        <taxon>Fusarium fujikuroi species complex</taxon>
    </lineage>
</organism>